<keyword evidence="6" id="KW-1185">Reference proteome</keyword>
<evidence type="ECO:0000313" key="3">
    <source>
        <dbReference type="EMBL" id="SFW63655.1"/>
    </source>
</evidence>
<evidence type="ECO:0000313" key="6">
    <source>
        <dbReference type="Proteomes" id="UP001326715"/>
    </source>
</evidence>
<feature type="transmembrane region" description="Helical" evidence="1">
    <location>
        <begin position="201"/>
        <end position="218"/>
    </location>
</feature>
<feature type="transmembrane region" description="Helical" evidence="1">
    <location>
        <begin position="319"/>
        <end position="337"/>
    </location>
</feature>
<dbReference type="GO" id="GO:0000271">
    <property type="term" value="P:polysaccharide biosynthetic process"/>
    <property type="evidence" value="ECO:0007669"/>
    <property type="project" value="TreeGrafter"/>
</dbReference>
<dbReference type="InterPro" id="IPR002656">
    <property type="entry name" value="Acyl_transf_3_dom"/>
</dbReference>
<evidence type="ECO:0000256" key="1">
    <source>
        <dbReference type="SAM" id="Phobius"/>
    </source>
</evidence>
<protein>
    <submittedName>
        <fullName evidence="3 4">Acyltransferase</fullName>
        <ecNumber evidence="4">2.3.-.-</ecNumber>
    </submittedName>
</protein>
<dbReference type="RefSeq" id="WP_072361896.1">
    <property type="nucleotide sequence ID" value="NZ_CP139972.1"/>
</dbReference>
<dbReference type="EC" id="2.3.-.-" evidence="4"/>
<dbReference type="EMBL" id="CP140154">
    <property type="protein sequence ID" value="WQG92464.1"/>
    <property type="molecule type" value="Genomic_DNA"/>
</dbReference>
<dbReference type="Proteomes" id="UP001326715">
    <property type="component" value="Chromosome"/>
</dbReference>
<dbReference type="Pfam" id="PF01757">
    <property type="entry name" value="Acyl_transf_3"/>
    <property type="match status" value="1"/>
</dbReference>
<dbReference type="GO" id="GO:0016020">
    <property type="term" value="C:membrane"/>
    <property type="evidence" value="ECO:0007669"/>
    <property type="project" value="TreeGrafter"/>
</dbReference>
<keyword evidence="3" id="KW-0378">Hydrolase</keyword>
<dbReference type="Proteomes" id="UP000183788">
    <property type="component" value="Unassembled WGS sequence"/>
</dbReference>
<feature type="transmembrane region" description="Helical" evidence="1">
    <location>
        <begin position="224"/>
        <end position="244"/>
    </location>
</feature>
<dbReference type="PANTHER" id="PTHR23028">
    <property type="entry name" value="ACETYLTRANSFERASE"/>
    <property type="match status" value="1"/>
</dbReference>
<feature type="transmembrane region" description="Helical" evidence="1">
    <location>
        <begin position="349"/>
        <end position="369"/>
    </location>
</feature>
<dbReference type="GO" id="GO:0016787">
    <property type="term" value="F:hydrolase activity"/>
    <property type="evidence" value="ECO:0007669"/>
    <property type="project" value="UniProtKB-KW"/>
</dbReference>
<proteinExistence type="predicted"/>
<feature type="domain" description="Acyltransferase 3" evidence="2">
    <location>
        <begin position="12"/>
        <end position="364"/>
    </location>
</feature>
<sequence>MAKLLPVKTNLSFLDGLRGLAALYVATGHARWLLWEGGEGFRQAGDAYGVTGKAFALGMSVFKFGHEMVLFFFVLSGFVIHLKYALQLAKGPDTHFSFGAYFMKRLKRIMPPYLFALLLTIVCDSLVAHYQFSIYTHTTPLALVNQNITFYHSWTSLVGNIFFLQDAYVPVFGSNGSIWSLKYEWYFYMLYPILLLTNKKFQKLTILGVAAIFGLYVAGFQTRFILFDQVVACLFSWWVGAFIADIYTGRVKVNRWLIYPLIVIVPLIPFIHTSGIPTLVKDQIVAFGFSGLLLLLLDYREKKAVQGFGRLKWLGDCSYTLYLIHAPILILANGILLRVNHNQMPRTFLFVWLAVAFVVLLAYALHFILEKPFTSTAKRVPLNHPEVMPAMVK</sequence>
<dbReference type="OrthoDB" id="9796461at2"/>
<reference evidence="3 5" key="1">
    <citation type="submission" date="2016-11" db="EMBL/GenBank/DDBJ databases">
        <authorList>
            <person name="Jaros S."/>
            <person name="Januszkiewicz K."/>
            <person name="Wedrychowicz H."/>
        </authorList>
    </citation>
    <scope>NUCLEOTIDE SEQUENCE [LARGE SCALE GENOMIC DNA]</scope>
    <source>
        <strain evidence="3 5">DSM 784</strain>
    </source>
</reference>
<accession>A0A1K1QUR4</accession>
<keyword evidence="1" id="KW-1133">Transmembrane helix</keyword>
<feature type="transmembrane region" description="Helical" evidence="1">
    <location>
        <begin position="283"/>
        <end position="299"/>
    </location>
</feature>
<organism evidence="3 5">
    <name type="scientific">Chitinophaga sancti</name>
    <dbReference type="NCBI Taxonomy" id="1004"/>
    <lineage>
        <taxon>Bacteria</taxon>
        <taxon>Pseudomonadati</taxon>
        <taxon>Bacteroidota</taxon>
        <taxon>Chitinophagia</taxon>
        <taxon>Chitinophagales</taxon>
        <taxon>Chitinophagaceae</taxon>
        <taxon>Chitinophaga</taxon>
    </lineage>
</organism>
<keyword evidence="3" id="KW-0012">Acyltransferase</keyword>
<evidence type="ECO:0000259" key="2">
    <source>
        <dbReference type="Pfam" id="PF01757"/>
    </source>
</evidence>
<keyword evidence="1" id="KW-0812">Transmembrane</keyword>
<feature type="transmembrane region" description="Helical" evidence="1">
    <location>
        <begin position="256"/>
        <end position="277"/>
    </location>
</feature>
<gene>
    <name evidence="3" type="ORF">SAMN05661012_03103</name>
    <name evidence="4" type="ORF">SR876_13190</name>
</gene>
<evidence type="ECO:0000313" key="5">
    <source>
        <dbReference type="Proteomes" id="UP000183788"/>
    </source>
</evidence>
<feature type="transmembrane region" description="Helical" evidence="1">
    <location>
        <begin position="68"/>
        <end position="86"/>
    </location>
</feature>
<feature type="transmembrane region" description="Helical" evidence="1">
    <location>
        <begin position="113"/>
        <end position="132"/>
    </location>
</feature>
<dbReference type="AlphaFoldDB" id="A0A1K1QUR4"/>
<evidence type="ECO:0000313" key="4">
    <source>
        <dbReference type="EMBL" id="WQG92464.1"/>
    </source>
</evidence>
<keyword evidence="1" id="KW-0472">Membrane</keyword>
<dbReference type="STRING" id="1004.SAMN05661012_03103"/>
<dbReference type="EMBL" id="FPIZ01000009">
    <property type="protein sequence ID" value="SFW63655.1"/>
    <property type="molecule type" value="Genomic_DNA"/>
</dbReference>
<dbReference type="PANTHER" id="PTHR23028:SF131">
    <property type="entry name" value="BLR2367 PROTEIN"/>
    <property type="match status" value="1"/>
</dbReference>
<dbReference type="GO" id="GO:0016747">
    <property type="term" value="F:acyltransferase activity, transferring groups other than amino-acyl groups"/>
    <property type="evidence" value="ECO:0007669"/>
    <property type="project" value="InterPro"/>
</dbReference>
<name>A0A1K1QUR4_9BACT</name>
<dbReference type="InterPro" id="IPR050879">
    <property type="entry name" value="Acyltransferase_3"/>
</dbReference>
<keyword evidence="3" id="KW-0808">Transferase</keyword>
<reference evidence="4 6" key="2">
    <citation type="submission" date="2023-11" db="EMBL/GenBank/DDBJ databases">
        <title>MicrobeMod: A computational toolkit for identifying prokaryotic methylation and restriction-modification with nanopore sequencing.</title>
        <authorList>
            <person name="Crits-Christoph A."/>
            <person name="Kang S.C."/>
            <person name="Lee H."/>
            <person name="Ostrov N."/>
        </authorList>
    </citation>
    <scope>NUCLEOTIDE SEQUENCE [LARGE SCALE GENOMIC DNA]</scope>
    <source>
        <strain evidence="4 6">ATCC 23090</strain>
    </source>
</reference>